<accession>A0A0K2U0B3</accession>
<dbReference type="EMBL" id="HACA01014322">
    <property type="protein sequence ID" value="CDW31683.1"/>
    <property type="molecule type" value="Transcribed_RNA"/>
</dbReference>
<name>A0A0K2U0B3_LEPSM</name>
<evidence type="ECO:0000313" key="1">
    <source>
        <dbReference type="EMBL" id="CDW31683.1"/>
    </source>
</evidence>
<protein>
    <submittedName>
        <fullName evidence="1">Uncharacterized protein</fullName>
    </submittedName>
</protein>
<reference evidence="1" key="1">
    <citation type="submission" date="2014-05" db="EMBL/GenBank/DDBJ databases">
        <authorList>
            <person name="Chronopoulou M."/>
        </authorList>
    </citation>
    <scope>NUCLEOTIDE SEQUENCE</scope>
    <source>
        <tissue evidence="1">Whole organism</tissue>
    </source>
</reference>
<organism evidence="1">
    <name type="scientific">Lepeophtheirus salmonis</name>
    <name type="common">Salmon louse</name>
    <name type="synonym">Caligus salmonis</name>
    <dbReference type="NCBI Taxonomy" id="72036"/>
    <lineage>
        <taxon>Eukaryota</taxon>
        <taxon>Metazoa</taxon>
        <taxon>Ecdysozoa</taxon>
        <taxon>Arthropoda</taxon>
        <taxon>Crustacea</taxon>
        <taxon>Multicrustacea</taxon>
        <taxon>Hexanauplia</taxon>
        <taxon>Copepoda</taxon>
        <taxon>Siphonostomatoida</taxon>
        <taxon>Caligidae</taxon>
        <taxon>Lepeophtheirus</taxon>
    </lineage>
</organism>
<sequence>MSAHKDRSNPKAIHPYY</sequence>
<dbReference type="AlphaFoldDB" id="A0A0K2U0B3"/>
<proteinExistence type="predicted"/>